<dbReference type="EMBL" id="BAAFZP010000001">
    <property type="protein sequence ID" value="GAB1580850.1"/>
    <property type="molecule type" value="Genomic_DNA"/>
</dbReference>
<feature type="domain" description="Polysaccharide pyruvyl transferase" evidence="1">
    <location>
        <begin position="13"/>
        <end position="327"/>
    </location>
</feature>
<dbReference type="InterPro" id="IPR007345">
    <property type="entry name" value="Polysacch_pyruvyl_Trfase"/>
</dbReference>
<dbReference type="GO" id="GO:0016740">
    <property type="term" value="F:transferase activity"/>
    <property type="evidence" value="ECO:0007669"/>
    <property type="project" value="UniProtKB-KW"/>
</dbReference>
<dbReference type="Pfam" id="PF04230">
    <property type="entry name" value="PS_pyruv_trans"/>
    <property type="match status" value="1"/>
</dbReference>
<evidence type="ECO:0000313" key="3">
    <source>
        <dbReference type="Proteomes" id="UP001628091"/>
    </source>
</evidence>
<comment type="caution">
    <text evidence="2">The sequence shown here is derived from an EMBL/GenBank/DDBJ whole genome shotgun (WGS) entry which is preliminary data.</text>
</comment>
<keyword evidence="3" id="KW-1185">Reference proteome</keyword>
<evidence type="ECO:0000313" key="2">
    <source>
        <dbReference type="EMBL" id="GAB1580850.1"/>
    </source>
</evidence>
<accession>A0ABQ0GW00</accession>
<dbReference type="PANTHER" id="PTHR36836:SF1">
    <property type="entry name" value="COLANIC ACID BIOSYNTHESIS PROTEIN WCAK"/>
    <property type="match status" value="1"/>
</dbReference>
<name>A0ABQ0GW00_9HYPH</name>
<dbReference type="Proteomes" id="UP001628091">
    <property type="component" value="Unassembled WGS sequence"/>
</dbReference>
<protein>
    <submittedName>
        <fullName evidence="2">Polysaccharide pyruvyl transferase family protein</fullName>
    </submittedName>
</protein>
<sequence>MRIGLFGQFGSGNSGNDGSLEAMLAFLRMAVPDAQLLCICPRPDAVRQQFGLPAVPISGDQPTNPLLRWADITFGRVPRRIGDFFAAIRIARKLDFVIIPGTGILDDFCESPFGWPYVIFRWCLAAWLGGAKLAFVSIGAGPIRHPLSRFFMKSAARMASYRSYRDQLSYLFMKDIGIDVAQDRVYCDLAFGLSVPETSRGDAVHPVTVGVGVMAYSGWKKEGADGEAIYQAYLRKISDFVAWLLAQGMDVRLLTGGDVDRQTVGDLLRIVKEDQKNGVGNNITAEEMSSLHDIMDQVVKTDFVVATRYHNVICALSTGRPTISLGYAEKNDELLMRTGLPEFCHHVETFDVGEIKKQFLSMLERHEELQREVRRGVEIFRAQLGEQEDLLRVKLLGMPGRTRAV</sequence>
<evidence type="ECO:0000259" key="1">
    <source>
        <dbReference type="Pfam" id="PF04230"/>
    </source>
</evidence>
<reference evidence="2 3" key="1">
    <citation type="submission" date="2024-10" db="EMBL/GenBank/DDBJ databases">
        <title>Isolation, draft genome sequencing and identification of Phyllobacterium sp. NSA23, isolated from leaf soil.</title>
        <authorList>
            <person name="Akita H."/>
        </authorList>
    </citation>
    <scope>NUCLEOTIDE SEQUENCE [LARGE SCALE GENOMIC DNA]</scope>
    <source>
        <strain evidence="2 3">NSA23</strain>
    </source>
</reference>
<proteinExistence type="predicted"/>
<dbReference type="PANTHER" id="PTHR36836">
    <property type="entry name" value="COLANIC ACID BIOSYNTHESIS PROTEIN WCAK"/>
    <property type="match status" value="1"/>
</dbReference>
<keyword evidence="2" id="KW-0808">Transferase</keyword>
<dbReference type="RefSeq" id="WP_407865912.1">
    <property type="nucleotide sequence ID" value="NZ_BAAFZP010000001.1"/>
</dbReference>
<gene>
    <name evidence="2" type="ORF">PPNSA23_07930</name>
</gene>
<organism evidence="2 3">
    <name type="scientific">Phyllobacterium phragmitis</name>
    <dbReference type="NCBI Taxonomy" id="2670329"/>
    <lineage>
        <taxon>Bacteria</taxon>
        <taxon>Pseudomonadati</taxon>
        <taxon>Pseudomonadota</taxon>
        <taxon>Alphaproteobacteria</taxon>
        <taxon>Hyphomicrobiales</taxon>
        <taxon>Phyllobacteriaceae</taxon>
        <taxon>Phyllobacterium</taxon>
    </lineage>
</organism>